<evidence type="ECO:0000313" key="2">
    <source>
        <dbReference type="Proteomes" id="UP001597493"/>
    </source>
</evidence>
<dbReference type="Proteomes" id="UP001597493">
    <property type="component" value="Unassembled WGS sequence"/>
</dbReference>
<evidence type="ECO:0000313" key="1">
    <source>
        <dbReference type="EMBL" id="MFD2662919.1"/>
    </source>
</evidence>
<name>A0ABW5R2D7_9BACL</name>
<protein>
    <submittedName>
        <fullName evidence="1">Uncharacterized protein</fullName>
    </submittedName>
</protein>
<organism evidence="1 2">
    <name type="scientific">Paenibacillus thailandensis</name>
    <dbReference type="NCBI Taxonomy" id="393250"/>
    <lineage>
        <taxon>Bacteria</taxon>
        <taxon>Bacillati</taxon>
        <taxon>Bacillota</taxon>
        <taxon>Bacilli</taxon>
        <taxon>Bacillales</taxon>
        <taxon>Paenibacillaceae</taxon>
        <taxon>Paenibacillus</taxon>
    </lineage>
</organism>
<accession>A0ABW5R2D7</accession>
<comment type="caution">
    <text evidence="1">The sequence shown here is derived from an EMBL/GenBank/DDBJ whole genome shotgun (WGS) entry which is preliminary data.</text>
</comment>
<dbReference type="EMBL" id="JBHUMY010000033">
    <property type="protein sequence ID" value="MFD2662919.1"/>
    <property type="molecule type" value="Genomic_DNA"/>
</dbReference>
<reference evidence="2" key="1">
    <citation type="journal article" date="2019" name="Int. J. Syst. Evol. Microbiol.">
        <title>The Global Catalogue of Microorganisms (GCM) 10K type strain sequencing project: providing services to taxonomists for standard genome sequencing and annotation.</title>
        <authorList>
            <consortium name="The Broad Institute Genomics Platform"/>
            <consortium name="The Broad Institute Genome Sequencing Center for Infectious Disease"/>
            <person name="Wu L."/>
            <person name="Ma J."/>
        </authorList>
    </citation>
    <scope>NUCLEOTIDE SEQUENCE [LARGE SCALE GENOMIC DNA]</scope>
    <source>
        <strain evidence="2">TISTR 1827</strain>
    </source>
</reference>
<keyword evidence="2" id="KW-1185">Reference proteome</keyword>
<dbReference type="RefSeq" id="WP_379277985.1">
    <property type="nucleotide sequence ID" value="NZ_JBHUGT010000037.1"/>
</dbReference>
<proteinExistence type="predicted"/>
<sequence>MLYRNNSPRSRIGYVFVAIDLSKVREAVVIDYVGSTTCYWAIRKALLPEPVAFLGSIAGPMAIRLALHLWRERANARLQRKRKLIAPQTEKNAPTLRPPSAASAGRIYIN</sequence>
<gene>
    <name evidence="1" type="ORF">ACFSW5_21930</name>
</gene>